<name>A0A0G1PPX0_9BACT</name>
<dbReference type="NCBIfam" id="NF003704">
    <property type="entry name" value="PRK05321.1"/>
    <property type="match status" value="1"/>
</dbReference>
<dbReference type="Pfam" id="PF17767">
    <property type="entry name" value="NAPRTase_N"/>
    <property type="match status" value="1"/>
</dbReference>
<accession>A0A0G1PPX0</accession>
<keyword evidence="11" id="KW-0328">Glycosyltransferase</keyword>
<dbReference type="InterPro" id="IPR006406">
    <property type="entry name" value="Nic_PRibTrfase"/>
</dbReference>
<dbReference type="STRING" id="1618993.UX09_C0029G0007"/>
<proteinExistence type="inferred from homology"/>
<comment type="function">
    <text evidence="7 8">Catalyzes the synthesis of beta-nicotinate D-ribonucleotide from nicotinate and 5-phospho-D-ribose 1-phosphate at the expense of ATP.</text>
</comment>
<gene>
    <name evidence="7" type="primary">pncB</name>
    <name evidence="11" type="ORF">UX09_C0029G0007</name>
</gene>
<dbReference type="HAMAP" id="MF_00570">
    <property type="entry name" value="NAPRTase"/>
    <property type="match status" value="1"/>
</dbReference>
<dbReference type="AlphaFoldDB" id="A0A0G1PPX0"/>
<evidence type="ECO:0000256" key="7">
    <source>
        <dbReference type="HAMAP-Rule" id="MF_00570"/>
    </source>
</evidence>
<dbReference type="GO" id="GO:0004516">
    <property type="term" value="F:nicotinate phosphoribosyltransferase activity"/>
    <property type="evidence" value="ECO:0007669"/>
    <property type="project" value="UniProtKB-UniRule"/>
</dbReference>
<evidence type="ECO:0000256" key="6">
    <source>
        <dbReference type="ARBA" id="ARBA00022642"/>
    </source>
</evidence>
<dbReference type="SUPFAM" id="SSF54675">
    <property type="entry name" value="Nicotinate/Quinolinate PRTase N-terminal domain-like"/>
    <property type="match status" value="1"/>
</dbReference>
<evidence type="ECO:0000259" key="9">
    <source>
        <dbReference type="Pfam" id="PF04095"/>
    </source>
</evidence>
<keyword evidence="11" id="KW-0808">Transferase</keyword>
<comment type="catalytic activity">
    <reaction evidence="7 8">
        <text>5-phospho-alpha-D-ribose 1-diphosphate + nicotinate + ATP + H2O = nicotinate beta-D-ribonucleotide + ADP + phosphate + diphosphate</text>
        <dbReference type="Rhea" id="RHEA:36163"/>
        <dbReference type="ChEBI" id="CHEBI:15377"/>
        <dbReference type="ChEBI" id="CHEBI:30616"/>
        <dbReference type="ChEBI" id="CHEBI:32544"/>
        <dbReference type="ChEBI" id="CHEBI:33019"/>
        <dbReference type="ChEBI" id="CHEBI:43474"/>
        <dbReference type="ChEBI" id="CHEBI:57502"/>
        <dbReference type="ChEBI" id="CHEBI:58017"/>
        <dbReference type="ChEBI" id="CHEBI:456216"/>
        <dbReference type="EC" id="6.3.4.21"/>
    </reaction>
</comment>
<dbReference type="InterPro" id="IPR041525">
    <property type="entry name" value="N/Namide_PRibTrfase"/>
</dbReference>
<feature type="domain" description="Nicotinate/nicotinamide phosphoribosyltransferase" evidence="9">
    <location>
        <begin position="177"/>
        <end position="411"/>
    </location>
</feature>
<dbReference type="Proteomes" id="UP000034354">
    <property type="component" value="Unassembled WGS sequence"/>
</dbReference>
<evidence type="ECO:0000256" key="4">
    <source>
        <dbReference type="ARBA" id="ARBA00022553"/>
    </source>
</evidence>
<keyword evidence="4 7" id="KW-0597">Phosphoprotein</keyword>
<feature type="domain" description="Nicotinate phosphoribosyltransferase N-terminal" evidence="10">
    <location>
        <begin position="20"/>
        <end position="136"/>
    </location>
</feature>
<dbReference type="EMBL" id="LCKW01000029">
    <property type="protein sequence ID" value="KKU07468.1"/>
    <property type="molecule type" value="Genomic_DNA"/>
</dbReference>
<dbReference type="PANTHER" id="PTHR11098">
    <property type="entry name" value="NICOTINATE PHOSPHORIBOSYLTRANSFERASE"/>
    <property type="match status" value="1"/>
</dbReference>
<dbReference type="InterPro" id="IPR007229">
    <property type="entry name" value="Nic_PRibTrfase-Fam"/>
</dbReference>
<dbReference type="Gene3D" id="3.20.140.10">
    <property type="entry name" value="nicotinate phosphoribosyltransferase"/>
    <property type="match status" value="1"/>
</dbReference>
<sequence length="421" mass="48404">MSTPRLSEIMSEGPVIDGLLDIDFYKFTMGQFILKYFSKAQVRFSFVLRTKGVRLSETIPEAELRAELDRVMEMSFSRTDLRYDERMFKEDYLTHLLNLRPPRYCLSIEDGQYRIEVEGHWADVTYWETMVLSAVNELYYRNRLKAMSPGERDLVFATGITRLHNKIKVLREHPEITFTDFGTRRRFSRAWQAYVVRTLAEELPESQFLGTSNTRLAERLALLPMGTNAHELFMAVAALIGRDDRSLLTSHNLVLTKWWEMYGWGLSIALTDTFGTGFFFQDMTPSQAAEWKGLRQDSGDPIVFGEAAIAFYQNLSLDPREKLIVFSDGLDLATMIKLAKRFQGRIRTTFGWGTNLTNDLGLSPLSMVMKVTAARWEEVDDWTGTVKLSDNLAKAMGPAAEVERYKRVFGYSGNFRAECTY</sequence>
<dbReference type="PIRSF" id="PIRSF000484">
    <property type="entry name" value="NAPRT"/>
    <property type="match status" value="1"/>
</dbReference>
<keyword evidence="5 7" id="KW-0436">Ligase</keyword>
<evidence type="ECO:0000256" key="5">
    <source>
        <dbReference type="ARBA" id="ARBA00022598"/>
    </source>
</evidence>
<dbReference type="GO" id="GO:0016757">
    <property type="term" value="F:glycosyltransferase activity"/>
    <property type="evidence" value="ECO:0007669"/>
    <property type="project" value="UniProtKB-KW"/>
</dbReference>
<evidence type="ECO:0000256" key="3">
    <source>
        <dbReference type="ARBA" id="ARBA00013236"/>
    </source>
</evidence>
<feature type="modified residue" description="Phosphohistidine; by autocatalysis" evidence="7">
    <location>
        <position position="230"/>
    </location>
</feature>
<dbReference type="UniPathway" id="UPA00253">
    <property type="reaction ID" value="UER00457"/>
</dbReference>
<evidence type="ECO:0000313" key="11">
    <source>
        <dbReference type="EMBL" id="KKU07468.1"/>
    </source>
</evidence>
<dbReference type="GO" id="GO:0034355">
    <property type="term" value="P:NAD+ biosynthetic process via the salvage pathway"/>
    <property type="evidence" value="ECO:0007669"/>
    <property type="project" value="TreeGrafter"/>
</dbReference>
<protein>
    <recommendedName>
        <fullName evidence="3 7">Nicotinate phosphoribosyltransferase</fullName>
        <shortName evidence="7">NAPRTase</shortName>
        <ecNumber evidence="3 7">6.3.4.21</ecNumber>
    </recommendedName>
</protein>
<evidence type="ECO:0000256" key="8">
    <source>
        <dbReference type="RuleBase" id="RU003838"/>
    </source>
</evidence>
<dbReference type="NCBIfam" id="TIGR01514">
    <property type="entry name" value="NAPRTase"/>
    <property type="match status" value="1"/>
</dbReference>
<comment type="similarity">
    <text evidence="2 7 8">Belongs to the NAPRTase family.</text>
</comment>
<comment type="PTM">
    <text evidence="7 8">Transiently phosphorylated on a His residue during the reaction cycle. Phosphorylation strongly increases the affinity for substrates and increases the rate of nicotinate D-ribonucleotide production. Dephosphorylation regenerates the low-affinity form of the enzyme, leading to product release.</text>
</comment>
<dbReference type="PANTHER" id="PTHR11098:SF1">
    <property type="entry name" value="NICOTINATE PHOSPHORIBOSYLTRANSFERASE"/>
    <property type="match status" value="1"/>
</dbReference>
<dbReference type="PATRIC" id="fig|1618993.3.peg.645"/>
<evidence type="ECO:0000256" key="1">
    <source>
        <dbReference type="ARBA" id="ARBA00004952"/>
    </source>
</evidence>
<evidence type="ECO:0000313" key="12">
    <source>
        <dbReference type="Proteomes" id="UP000034354"/>
    </source>
</evidence>
<dbReference type="InterPro" id="IPR036068">
    <property type="entry name" value="Nicotinate_pribotase-like_C"/>
</dbReference>
<comment type="caution">
    <text evidence="11">The sequence shown here is derived from an EMBL/GenBank/DDBJ whole genome shotgun (WGS) entry which is preliminary data.</text>
</comment>
<dbReference type="SUPFAM" id="SSF51690">
    <property type="entry name" value="Nicotinate/Quinolinate PRTase C-terminal domain-like"/>
    <property type="match status" value="1"/>
</dbReference>
<dbReference type="Pfam" id="PF04095">
    <property type="entry name" value="NAPRTase"/>
    <property type="match status" value="1"/>
</dbReference>
<reference evidence="11 12" key="1">
    <citation type="journal article" date="2015" name="Nature">
        <title>rRNA introns, odd ribosomes, and small enigmatic genomes across a large radiation of phyla.</title>
        <authorList>
            <person name="Brown C.T."/>
            <person name="Hug L.A."/>
            <person name="Thomas B.C."/>
            <person name="Sharon I."/>
            <person name="Castelle C.J."/>
            <person name="Singh A."/>
            <person name="Wilkins M.J."/>
            <person name="Williams K.H."/>
            <person name="Banfield J.F."/>
        </authorList>
    </citation>
    <scope>NUCLEOTIDE SEQUENCE [LARGE SCALE GENOMIC DNA]</scope>
</reference>
<comment type="pathway">
    <text evidence="1 7 8">Cofactor biosynthesis; NAD(+) biosynthesis; nicotinate D-ribonucleotide from nicotinate: step 1/1.</text>
</comment>
<evidence type="ECO:0000259" key="10">
    <source>
        <dbReference type="Pfam" id="PF17767"/>
    </source>
</evidence>
<dbReference type="GO" id="GO:0005829">
    <property type="term" value="C:cytosol"/>
    <property type="evidence" value="ECO:0007669"/>
    <property type="project" value="TreeGrafter"/>
</dbReference>
<dbReference type="InterPro" id="IPR040727">
    <property type="entry name" value="NAPRTase_N"/>
</dbReference>
<evidence type="ECO:0000256" key="2">
    <source>
        <dbReference type="ARBA" id="ARBA00010897"/>
    </source>
</evidence>
<dbReference type="EC" id="6.3.4.21" evidence="3 7"/>
<keyword evidence="6 7" id="KW-0662">Pyridine nucleotide biosynthesis</keyword>
<organism evidence="11 12">
    <name type="scientific">Candidatus Uhrbacteria bacterium GW2011_GWE2_45_35</name>
    <dbReference type="NCBI Taxonomy" id="1618993"/>
    <lineage>
        <taxon>Bacteria</taxon>
        <taxon>Candidatus Uhriibacteriota</taxon>
    </lineage>
</organism>